<comment type="caution">
    <text evidence="2">The sequence shown here is derived from an EMBL/GenBank/DDBJ whole genome shotgun (WGS) entry which is preliminary data.</text>
</comment>
<proteinExistence type="predicted"/>
<gene>
    <name evidence="2" type="ORF">CSSPJE1EN2_LOCUS26699</name>
</gene>
<dbReference type="EMBL" id="CAXHBF010000572">
    <property type="protein sequence ID" value="CAK9856767.1"/>
    <property type="molecule type" value="Genomic_DNA"/>
</dbReference>
<dbReference type="Proteomes" id="UP001497522">
    <property type="component" value="Unassembled WGS sequence"/>
</dbReference>
<feature type="compositionally biased region" description="Basic and acidic residues" evidence="1">
    <location>
        <begin position="29"/>
        <end position="44"/>
    </location>
</feature>
<reference evidence="2" key="1">
    <citation type="submission" date="2024-03" db="EMBL/GenBank/DDBJ databases">
        <authorList>
            <consortium name="ELIXIR-Norway"/>
            <consortium name="Elixir Norway"/>
        </authorList>
    </citation>
    <scope>NUCLEOTIDE SEQUENCE</scope>
</reference>
<accession>A0ABP1A180</accession>
<keyword evidence="3" id="KW-1185">Reference proteome</keyword>
<feature type="region of interest" description="Disordered" evidence="1">
    <location>
        <begin position="1"/>
        <end position="58"/>
    </location>
</feature>
<evidence type="ECO:0000256" key="1">
    <source>
        <dbReference type="SAM" id="MobiDB-lite"/>
    </source>
</evidence>
<protein>
    <submittedName>
        <fullName evidence="2">Uncharacterized protein</fullName>
    </submittedName>
</protein>
<sequence>MQPAVPFASSTTTTAHRRITVRNSDLSSDEIRRAHEARRLHENIGHPSDGVLSTALDNGNLRDCNLTSQDVRNIRD</sequence>
<organism evidence="2 3">
    <name type="scientific">Sphagnum jensenii</name>
    <dbReference type="NCBI Taxonomy" id="128206"/>
    <lineage>
        <taxon>Eukaryota</taxon>
        <taxon>Viridiplantae</taxon>
        <taxon>Streptophyta</taxon>
        <taxon>Embryophyta</taxon>
        <taxon>Bryophyta</taxon>
        <taxon>Sphagnophytina</taxon>
        <taxon>Sphagnopsida</taxon>
        <taxon>Sphagnales</taxon>
        <taxon>Sphagnaceae</taxon>
        <taxon>Sphagnum</taxon>
    </lineage>
</organism>
<name>A0ABP1A180_9BRYO</name>
<evidence type="ECO:0000313" key="2">
    <source>
        <dbReference type="EMBL" id="CAK9856767.1"/>
    </source>
</evidence>
<evidence type="ECO:0000313" key="3">
    <source>
        <dbReference type="Proteomes" id="UP001497522"/>
    </source>
</evidence>